<dbReference type="EMBL" id="CP031037">
    <property type="protein sequence ID" value="QDZ20671.1"/>
    <property type="molecule type" value="Genomic_DNA"/>
</dbReference>
<evidence type="ECO:0000256" key="5">
    <source>
        <dbReference type="SAM" id="MobiDB-lite"/>
    </source>
</evidence>
<keyword evidence="3" id="KW-1133">Transmembrane helix</keyword>
<protein>
    <recommendedName>
        <fullName evidence="6">Translocation and assembly module TamB C-terminal domain-containing protein</fullName>
    </recommendedName>
</protein>
<dbReference type="InterPro" id="IPR053022">
    <property type="entry name" value="Chloroplast_translocon_comp"/>
</dbReference>
<feature type="compositionally biased region" description="Low complexity" evidence="5">
    <location>
        <begin position="503"/>
        <end position="520"/>
    </location>
</feature>
<dbReference type="GO" id="GO:0005886">
    <property type="term" value="C:plasma membrane"/>
    <property type="evidence" value="ECO:0007669"/>
    <property type="project" value="InterPro"/>
</dbReference>
<dbReference type="STRING" id="1764295.A0A5B8MK75"/>
<evidence type="ECO:0000313" key="7">
    <source>
        <dbReference type="EMBL" id="QDZ20671.1"/>
    </source>
</evidence>
<dbReference type="PANTHER" id="PTHR34457:SF3">
    <property type="entry name" value="PROTEIN TIC236, CHLOROPLASTIC"/>
    <property type="match status" value="1"/>
</dbReference>
<feature type="region of interest" description="Disordered" evidence="5">
    <location>
        <begin position="127"/>
        <end position="161"/>
    </location>
</feature>
<evidence type="ECO:0000256" key="3">
    <source>
        <dbReference type="ARBA" id="ARBA00022989"/>
    </source>
</evidence>
<dbReference type="Pfam" id="PF04357">
    <property type="entry name" value="TamB"/>
    <property type="match status" value="1"/>
</dbReference>
<keyword evidence="8" id="KW-1185">Reference proteome</keyword>
<dbReference type="InterPro" id="IPR007452">
    <property type="entry name" value="TamB_C"/>
</dbReference>
<feature type="compositionally biased region" description="Basic residues" evidence="5">
    <location>
        <begin position="11"/>
        <end position="30"/>
    </location>
</feature>
<sequence length="2062" mass="222982">MTGVRAPRLGPHPKHAAAGRKVSLVRRRRNVVATRRQWLVVASSSRGGERDGGESWEEEPTTSTSSSSSSPSSPSPSSYGRARGGLPSLPVRDFGSSSETSEGNGSNGANDLRRAFKGTRKFLFSKMYEGGGTGEETEGGKEGEETEGGKEGEEGDLPRKVEGGKFNWMVGGLGGTLAVVGVTVSLFTAVCNGWARPLVNRAILPVVCEQLSVATGRDVNVEEITWIQPLGLLGLCSLVTAGPIEIGPQNNLMTTTNENGVEEQVAGEQSSLYCEEVKIGVRFLQSILRWQCLLDIKVNSAFAKVVQGENLSWFGYPLDTEPTSRNFLPGLNNVKVLNRLSNNTEIQSSIADELLDEKVSALDPSESELIAKAAAYILSRQFSPPPITLSRLSVKNCNADIQIPGEEGVRKLEDLSAQVNAGRDYNTFDITAAATTVERSAAAGKCTMGWQTDAPRRNMRGLTFAEGSINDILNQGDGKTSYVNMGSTPKPVLERGGGVEKGASAQASTASTSSVASQQSPTKGKGKNNMYRSLFKKKGPSKGRIECVIKGRNMSDPDTKKQMDILLKGKDFHAPLLERVFDFPVDINKGILNGEVRLRFHDHKSWTRYPDFTGRVNCNKANFHIWDAPDDFEDVNMDLLFENDRMHFHNATGYYGAIPVTAVGDMSLDPDGDIRIVAHSDGVEVNALRETLAAKPLPYSAAGTISGTLHVTGQSERPVFSGTAVATYPKGDEPADSPRTVAEEALRETGGVAAYDKVPFESASSVFTFDTKSQMLHLHHFDAETVGGGKITGSGRVWCQPGKEEEPDSLEFRFKGKDLPADQILKKYVPNNIQVPSALVVGPTNVEGFIKGAQMSPTVKVSWNSPEAEASGSVKITRPAAYVELHAPSIDAEAVLDTKYQPKEVILAAVTQDEATAASKPVVEGAELKCKLNGLDIMPLVNDSYVIDRMTSSQPIRLKLSGKTYFHGELVKDSESYSSTFQNLVGEIAMEGLTLNHLSVARQMTGEVTVGKTGLKVQARGLRPDEGIDIDLKLPTELKTADEVVSTEPEQSSRRVSGENPQTDARETEADAVTEDSTTFQTMFSLRNRDVRLEMSMDSTATKVDLRNLRLDELELASLRGTVDKAFIDLNFKEQTGRGNVSVTGPRFSGLQGESLGGSFRWEQDIIRLERAIIQQKRSRYELQGEYVLPTTKDKATLDMATALSQMRNSNLSTISPRGGRWRWQVSVPQAAIEEMLPAAQLLSRATSSYPIDYSNAKGIFLEGVKSLQITAQQIGKQLEDSAKSALESQNRNVEQKESVEMPKAAKNAEGKEKWPKGLPWIGSKTASSKPSTKLGLQDLKGKWKGTMQAYGSTGGAVVGEFDMKGEDWEWGSYCMENVNAVGNYHPNEGLHFEKFQLDAGDARLRIVGNMLGPKQDAQFRLTDFPLSLLQSLFNVLPSNSVTEQGMGSNLFKPTMGPGGLSGMANIPQGDDFISGNLYVNAALGGSAEAPQGNVNFQVLDGALRNKKLARAEANAAITSDQRFTFNINLQPAGGPGHVKLMGSTPFEYSLSPQHLLEGENQQPSLGPKDNENIEVDVAVKDSGMLLLSALLPQVNWQMGSADIAMQVRGTVSKPNLSGVAHVNRASISCPWLSRPLSSLGVTVRVQDNALFVDAFDGKVGRKGFLRINGFLPMSSGGGGVEGSKGVIVDACGLELRVKNAFTGTFDGQFVVRGSLKQPELSGNSQFSKGIVYLVPQGVSQADEPREGMSTATVLKSLGVGSESNLIDKSVKGKMSAVQTSVVNKAVCKGLDIKLGPDLRAVYPFVLNFGIAGDIEINGVVDPEELSPSGIIRFDSGDVNLVATQLSLNPEYPNRAVFVPEHGLDPTLDISLVAPDLKAMIQGRASSWQDNLILSVGSGTSETTERLEPTEIARIFEGQLTESLLEQDGRLAFSNLAASTISTLLPRIETQGQFGKARWRLVSAPSISGLLSLDPLTDPFKSLSNLTLGTEVEIQFGKSLQALIARKVKESEMATHWTLLYQLNKQLRMRLNSSTASGTRLLFEYSGEGTKLQKEDWGNRFP</sequence>
<evidence type="ECO:0000256" key="4">
    <source>
        <dbReference type="ARBA" id="ARBA00023136"/>
    </source>
</evidence>
<dbReference type="Proteomes" id="UP000316726">
    <property type="component" value="Chromosome 4"/>
</dbReference>
<comment type="subcellular location">
    <subcellularLocation>
        <location evidence="1">Membrane</location>
        <topology evidence="1">Single-pass membrane protein</topology>
    </subcellularLocation>
</comment>
<feature type="domain" description="Translocation and assembly module TamB C-terminal" evidence="6">
    <location>
        <begin position="1689"/>
        <end position="2038"/>
    </location>
</feature>
<dbReference type="PANTHER" id="PTHR34457">
    <property type="entry name" value="EMBRYO DEFECTIVE 2410"/>
    <property type="match status" value="1"/>
</dbReference>
<feature type="region of interest" description="Disordered" evidence="5">
    <location>
        <begin position="1283"/>
        <end position="1334"/>
    </location>
</feature>
<evidence type="ECO:0000259" key="6">
    <source>
        <dbReference type="Pfam" id="PF04357"/>
    </source>
</evidence>
<feature type="compositionally biased region" description="Low complexity" evidence="5">
    <location>
        <begin position="95"/>
        <end position="108"/>
    </location>
</feature>
<gene>
    <name evidence="7" type="ORF">A3770_04p31890</name>
</gene>
<keyword evidence="4" id="KW-0472">Membrane</keyword>
<dbReference type="GO" id="GO:0009306">
    <property type="term" value="P:protein secretion"/>
    <property type="evidence" value="ECO:0007669"/>
    <property type="project" value="InterPro"/>
</dbReference>
<feature type="region of interest" description="Disordered" evidence="5">
    <location>
        <begin position="1040"/>
        <end position="1075"/>
    </location>
</feature>
<keyword evidence="2" id="KW-0812">Transmembrane</keyword>
<evidence type="ECO:0000313" key="8">
    <source>
        <dbReference type="Proteomes" id="UP000316726"/>
    </source>
</evidence>
<evidence type="ECO:0000256" key="2">
    <source>
        <dbReference type="ARBA" id="ARBA00022692"/>
    </source>
</evidence>
<reference evidence="7 8" key="1">
    <citation type="submission" date="2018-07" db="EMBL/GenBank/DDBJ databases">
        <title>The complete nuclear genome of the prasinophyte Chloropicon primus (CCMP1205).</title>
        <authorList>
            <person name="Pombert J.-F."/>
            <person name="Otis C."/>
            <person name="Turmel M."/>
            <person name="Lemieux C."/>
        </authorList>
    </citation>
    <scope>NUCLEOTIDE SEQUENCE [LARGE SCALE GENOMIC DNA]</scope>
    <source>
        <strain evidence="7 8">CCMP1205</strain>
    </source>
</reference>
<feature type="region of interest" description="Disordered" evidence="5">
    <location>
        <begin position="1"/>
        <end position="112"/>
    </location>
</feature>
<accession>A0A5B8MK75</accession>
<proteinExistence type="predicted"/>
<name>A0A5B8MK75_9CHLO</name>
<evidence type="ECO:0000256" key="1">
    <source>
        <dbReference type="ARBA" id="ARBA00004167"/>
    </source>
</evidence>
<feature type="region of interest" description="Disordered" evidence="5">
    <location>
        <begin position="480"/>
        <end position="539"/>
    </location>
</feature>
<feature type="compositionally biased region" description="Basic and acidic residues" evidence="5">
    <location>
        <begin position="1307"/>
        <end position="1316"/>
    </location>
</feature>
<dbReference type="OrthoDB" id="1386367at2759"/>
<feature type="compositionally biased region" description="Low complexity" evidence="5">
    <location>
        <begin position="61"/>
        <end position="78"/>
    </location>
</feature>
<feature type="compositionally biased region" description="Basic and acidic residues" evidence="5">
    <location>
        <begin position="138"/>
        <end position="161"/>
    </location>
</feature>
<organism evidence="7 8">
    <name type="scientific">Chloropicon primus</name>
    <dbReference type="NCBI Taxonomy" id="1764295"/>
    <lineage>
        <taxon>Eukaryota</taxon>
        <taxon>Viridiplantae</taxon>
        <taxon>Chlorophyta</taxon>
        <taxon>Chloropicophyceae</taxon>
        <taxon>Chloropicales</taxon>
        <taxon>Chloropicaceae</taxon>
        <taxon>Chloropicon</taxon>
    </lineage>
</organism>